<keyword evidence="3" id="KW-0175">Coiled coil</keyword>
<organism evidence="5 6">
    <name type="scientific">Aminobacter aminovorans</name>
    <name type="common">Chelatobacter heintzii</name>
    <dbReference type="NCBI Taxonomy" id="83263"/>
    <lineage>
        <taxon>Bacteria</taxon>
        <taxon>Pseudomonadati</taxon>
        <taxon>Pseudomonadota</taxon>
        <taxon>Alphaproteobacteria</taxon>
        <taxon>Hyphomicrobiales</taxon>
        <taxon>Phyllobacteriaceae</taxon>
        <taxon>Aminobacter</taxon>
    </lineage>
</organism>
<evidence type="ECO:0000256" key="2">
    <source>
        <dbReference type="ARBA" id="ARBA00012438"/>
    </source>
</evidence>
<dbReference type="AlphaFoldDB" id="A0A380WQZ6"/>
<dbReference type="Gene3D" id="3.30.565.10">
    <property type="entry name" value="Histidine kinase-like ATPase, C-terminal domain"/>
    <property type="match status" value="2"/>
</dbReference>
<evidence type="ECO:0000259" key="4">
    <source>
        <dbReference type="PROSITE" id="PS50109"/>
    </source>
</evidence>
<dbReference type="InterPro" id="IPR004358">
    <property type="entry name" value="Sig_transdc_His_kin-like_C"/>
</dbReference>
<dbReference type="EMBL" id="UFSM01000001">
    <property type="protein sequence ID" value="SUU90736.1"/>
    <property type="molecule type" value="Genomic_DNA"/>
</dbReference>
<dbReference type="Pfam" id="PF13589">
    <property type="entry name" value="HATPase_c_3"/>
    <property type="match status" value="1"/>
</dbReference>
<dbReference type="Pfam" id="PF02518">
    <property type="entry name" value="HATPase_c"/>
    <property type="match status" value="1"/>
</dbReference>
<proteinExistence type="predicted"/>
<dbReference type="PROSITE" id="PS50109">
    <property type="entry name" value="HIS_KIN"/>
    <property type="match status" value="1"/>
</dbReference>
<dbReference type="GO" id="GO:0004673">
    <property type="term" value="F:protein histidine kinase activity"/>
    <property type="evidence" value="ECO:0007669"/>
    <property type="project" value="UniProtKB-EC"/>
</dbReference>
<comment type="catalytic activity">
    <reaction evidence="1">
        <text>ATP + protein L-histidine = ADP + protein N-phospho-L-histidine.</text>
        <dbReference type="EC" id="2.7.13.3"/>
    </reaction>
</comment>
<dbReference type="SUPFAM" id="SSF55874">
    <property type="entry name" value="ATPase domain of HSP90 chaperone/DNA topoisomerase II/histidine kinase"/>
    <property type="match status" value="2"/>
</dbReference>
<name>A0A380WQZ6_AMIAI</name>
<gene>
    <name evidence="5" type="ORF">NCTC10684_03994</name>
</gene>
<dbReference type="PRINTS" id="PR00344">
    <property type="entry name" value="BCTRLSENSOR"/>
</dbReference>
<reference evidence="5 6" key="1">
    <citation type="submission" date="2018-06" db="EMBL/GenBank/DDBJ databases">
        <authorList>
            <consortium name="Pathogen Informatics"/>
            <person name="Doyle S."/>
        </authorList>
    </citation>
    <scope>NUCLEOTIDE SEQUENCE [LARGE SCALE GENOMIC DNA]</scope>
    <source>
        <strain evidence="5 6">NCTC10684</strain>
    </source>
</reference>
<dbReference type="SMART" id="SM00387">
    <property type="entry name" value="HATPase_c"/>
    <property type="match status" value="1"/>
</dbReference>
<dbReference type="EC" id="2.7.13.3" evidence="2"/>
<protein>
    <recommendedName>
        <fullName evidence="2">histidine kinase</fullName>
        <ecNumber evidence="2">2.7.13.3</ecNumber>
    </recommendedName>
</protein>
<dbReference type="InterPro" id="IPR003594">
    <property type="entry name" value="HATPase_dom"/>
</dbReference>
<dbReference type="OrthoDB" id="9816482at2"/>
<sequence>MASTKELQPFRVSSGLKDLIGRDLITNDFVAVFELVKNAYDAHATRVHLHFSQDAIIIADNGKGMSRDAILERWLFVAYSAKREGTEDENYRDKITAARTFAGAKGVGRFSCDRLGSTLTLSSRAAGHPVQLLEVDWKQYEGRPRDEFGTILVELSEIGEFPDAKLMPPGDTGTVLNISGLRGAWDRSKLQSLKRELAKLIDPFGRDGSRFQISFFAPEESDADTVDEKYNKVRNSDSPARTIVNGPIENNIIDVVGRKTTSIHVNILHGDIMETSLEDRGELIYRIQEPSPYPGLTAAGFRADIYFLNRSAKSTFAHRMGIPSVQFGSIFVFRNGFRVFPIGAEDDDFFSLNQRKQQGQRRFLGGRDVIGRVDVLGVQGFDEATSRDGGLIRTPEVEELITCVRDKCIRRLERYVVDITWKDKFDKEVGDLSRMMRDESSSLIGQLVARLAATDGVTLIEYNPDLVRIVDEKSSEFEASLGALELLADRTGDPELLKKVDEARARIKAIQEAEATAREAERRAESRAEAAEAAASVAEARYGEERERNAFLVAAGSLDHDTILNLHHQIIIHASSVHHGVKRMMGLLRGGKAITNADWTDFLERMSFRNSQILTAARFATKGGYKQQSAETKADLSAYIRDYIEIITNLWAPQGLKVQVSSDEVEVVRTFRPIEIGIVVDNLVTNAAKAKASIVSFGLSATAGTRPELVIEVADDGNGWPESLDALERVFEKGITTTDGSGLGLYHVKQVIEGMRGVIEAHAEPLSEKLDGAHLRIRVPS</sequence>
<evidence type="ECO:0000256" key="1">
    <source>
        <dbReference type="ARBA" id="ARBA00000085"/>
    </source>
</evidence>
<evidence type="ECO:0000313" key="5">
    <source>
        <dbReference type="EMBL" id="SUU90736.1"/>
    </source>
</evidence>
<dbReference type="InterPro" id="IPR036890">
    <property type="entry name" value="HATPase_C_sf"/>
</dbReference>
<keyword evidence="5" id="KW-0808">Transferase</keyword>
<accession>A0A380WQZ6</accession>
<keyword evidence="5" id="KW-0418">Kinase</keyword>
<dbReference type="Proteomes" id="UP000254701">
    <property type="component" value="Unassembled WGS sequence"/>
</dbReference>
<dbReference type="PANTHER" id="PTHR43065">
    <property type="entry name" value="SENSOR HISTIDINE KINASE"/>
    <property type="match status" value="1"/>
</dbReference>
<feature type="coiled-coil region" evidence="3">
    <location>
        <begin position="500"/>
        <end position="541"/>
    </location>
</feature>
<dbReference type="RefSeq" id="WP_115732694.1">
    <property type="nucleotide sequence ID" value="NZ_BAAAVY010000037.1"/>
</dbReference>
<dbReference type="InterPro" id="IPR005467">
    <property type="entry name" value="His_kinase_dom"/>
</dbReference>
<evidence type="ECO:0000313" key="6">
    <source>
        <dbReference type="Proteomes" id="UP000254701"/>
    </source>
</evidence>
<evidence type="ECO:0000256" key="3">
    <source>
        <dbReference type="SAM" id="Coils"/>
    </source>
</evidence>
<feature type="domain" description="Histidine kinase" evidence="4">
    <location>
        <begin position="576"/>
        <end position="781"/>
    </location>
</feature>